<feature type="compositionally biased region" description="Basic and acidic residues" evidence="1">
    <location>
        <begin position="56"/>
        <end position="67"/>
    </location>
</feature>
<comment type="caution">
    <text evidence="2">The sequence shown here is derived from an EMBL/GenBank/DDBJ whole genome shotgun (WGS) entry which is preliminary data.</text>
</comment>
<protein>
    <submittedName>
        <fullName evidence="2">Uncharacterized protein</fullName>
    </submittedName>
</protein>
<dbReference type="GeneID" id="85385097"/>
<evidence type="ECO:0000313" key="2">
    <source>
        <dbReference type="EMBL" id="KAK1728458.1"/>
    </source>
</evidence>
<proteinExistence type="predicted"/>
<dbReference type="AlphaFoldDB" id="A0AAD8XJL8"/>
<sequence>MDRTNRRGKHIYRRHCPKATSTAGPDTDWGMLMTRHGREKKNRVVEDQKWGSPARTAERAEEVEKAGLKSKKRTRRSAQMDHKSKIIATKPKKSQNRQKSLAKTRIKVGHSIKHASCHSDTTIHSCFQFNVPCDAQYRCYLAWTCATASR</sequence>
<keyword evidence="3" id="KW-1185">Reference proteome</keyword>
<dbReference type="RefSeq" id="XP_060368513.1">
    <property type="nucleotide sequence ID" value="XM_060501198.1"/>
</dbReference>
<evidence type="ECO:0000313" key="3">
    <source>
        <dbReference type="Proteomes" id="UP001244207"/>
    </source>
</evidence>
<accession>A0AAD8XJL8</accession>
<dbReference type="Proteomes" id="UP001244207">
    <property type="component" value="Unassembled WGS sequence"/>
</dbReference>
<name>A0AAD8XJL8_GLOAC</name>
<gene>
    <name evidence="2" type="ORF">BDZ83DRAFT_128666</name>
</gene>
<reference evidence="2" key="1">
    <citation type="submission" date="2021-12" db="EMBL/GenBank/DDBJ databases">
        <title>Comparative genomics, transcriptomics and evolutionary studies reveal genomic signatures of adaptation to plant cell wall in hemibiotrophic fungi.</title>
        <authorList>
            <consortium name="DOE Joint Genome Institute"/>
            <person name="Baroncelli R."/>
            <person name="Diaz J.F."/>
            <person name="Benocci T."/>
            <person name="Peng M."/>
            <person name="Battaglia E."/>
            <person name="Haridas S."/>
            <person name="Andreopoulos W."/>
            <person name="Labutti K."/>
            <person name="Pangilinan J."/>
            <person name="Floch G.L."/>
            <person name="Makela M.R."/>
            <person name="Henrissat B."/>
            <person name="Grigoriev I.V."/>
            <person name="Crouch J.A."/>
            <person name="De Vries R.P."/>
            <person name="Sukno S.A."/>
            <person name="Thon M.R."/>
        </authorList>
    </citation>
    <scope>NUCLEOTIDE SEQUENCE</scope>
    <source>
        <strain evidence="2">CBS 112980</strain>
    </source>
</reference>
<dbReference type="EMBL" id="JAHMHS010000017">
    <property type="protein sequence ID" value="KAK1728458.1"/>
    <property type="molecule type" value="Genomic_DNA"/>
</dbReference>
<feature type="region of interest" description="Disordered" evidence="1">
    <location>
        <begin position="38"/>
        <end position="100"/>
    </location>
</feature>
<organism evidence="2 3">
    <name type="scientific">Glomerella acutata</name>
    <name type="common">Colletotrichum acutatum</name>
    <dbReference type="NCBI Taxonomy" id="27357"/>
    <lineage>
        <taxon>Eukaryota</taxon>
        <taxon>Fungi</taxon>
        <taxon>Dikarya</taxon>
        <taxon>Ascomycota</taxon>
        <taxon>Pezizomycotina</taxon>
        <taxon>Sordariomycetes</taxon>
        <taxon>Hypocreomycetidae</taxon>
        <taxon>Glomerellales</taxon>
        <taxon>Glomerellaceae</taxon>
        <taxon>Colletotrichum</taxon>
        <taxon>Colletotrichum acutatum species complex</taxon>
    </lineage>
</organism>
<feature type="compositionally biased region" description="Basic residues" evidence="1">
    <location>
        <begin position="90"/>
        <end position="100"/>
    </location>
</feature>
<evidence type="ECO:0000256" key="1">
    <source>
        <dbReference type="SAM" id="MobiDB-lite"/>
    </source>
</evidence>